<organism evidence="3 4">
    <name type="scientific">Amphibalanus amphitrite</name>
    <name type="common">Striped barnacle</name>
    <name type="synonym">Balanus amphitrite</name>
    <dbReference type="NCBI Taxonomy" id="1232801"/>
    <lineage>
        <taxon>Eukaryota</taxon>
        <taxon>Metazoa</taxon>
        <taxon>Ecdysozoa</taxon>
        <taxon>Arthropoda</taxon>
        <taxon>Crustacea</taxon>
        <taxon>Multicrustacea</taxon>
        <taxon>Cirripedia</taxon>
        <taxon>Thoracica</taxon>
        <taxon>Thoracicalcarea</taxon>
        <taxon>Balanomorpha</taxon>
        <taxon>Balanoidea</taxon>
        <taxon>Balanidae</taxon>
        <taxon>Amphibalaninae</taxon>
        <taxon>Amphibalanus</taxon>
    </lineage>
</organism>
<feature type="compositionally biased region" description="Basic and acidic residues" evidence="1">
    <location>
        <begin position="30"/>
        <end position="43"/>
    </location>
</feature>
<feature type="region of interest" description="Disordered" evidence="1">
    <location>
        <begin position="317"/>
        <end position="426"/>
    </location>
</feature>
<comment type="caution">
    <text evidence="3">The sequence shown here is derived from an EMBL/GenBank/DDBJ whole genome shotgun (WGS) entry which is preliminary data.</text>
</comment>
<evidence type="ECO:0000313" key="3">
    <source>
        <dbReference type="EMBL" id="KAF0312238.1"/>
    </source>
</evidence>
<keyword evidence="4" id="KW-1185">Reference proteome</keyword>
<feature type="region of interest" description="Disordered" evidence="1">
    <location>
        <begin position="214"/>
        <end position="252"/>
    </location>
</feature>
<feature type="compositionally biased region" description="Low complexity" evidence="1">
    <location>
        <begin position="317"/>
        <end position="328"/>
    </location>
</feature>
<dbReference type="AlphaFoldDB" id="A0A6A4XAN1"/>
<dbReference type="EMBL" id="VIIS01000183">
    <property type="protein sequence ID" value="KAF0312238.1"/>
    <property type="molecule type" value="Genomic_DNA"/>
</dbReference>
<feature type="compositionally biased region" description="Low complexity" evidence="1">
    <location>
        <begin position="214"/>
        <end position="235"/>
    </location>
</feature>
<feature type="region of interest" description="Disordered" evidence="1">
    <location>
        <begin position="1"/>
        <end position="43"/>
    </location>
</feature>
<feature type="compositionally biased region" description="Low complexity" evidence="1">
    <location>
        <begin position="242"/>
        <end position="252"/>
    </location>
</feature>
<feature type="compositionally biased region" description="Polar residues" evidence="1">
    <location>
        <begin position="362"/>
        <end position="384"/>
    </location>
</feature>
<proteinExistence type="predicted"/>
<evidence type="ECO:0000256" key="1">
    <source>
        <dbReference type="SAM" id="MobiDB-lite"/>
    </source>
</evidence>
<evidence type="ECO:0000313" key="4">
    <source>
        <dbReference type="Proteomes" id="UP000440578"/>
    </source>
</evidence>
<feature type="compositionally biased region" description="Low complexity" evidence="1">
    <location>
        <begin position="18"/>
        <end position="27"/>
    </location>
</feature>
<dbReference type="Pfam" id="PF21855">
    <property type="entry name" value="Treslin_STD"/>
    <property type="match status" value="1"/>
</dbReference>
<feature type="compositionally biased region" description="Low complexity" evidence="1">
    <location>
        <begin position="295"/>
        <end position="305"/>
    </location>
</feature>
<name>A0A6A4XAN1_AMPAM</name>
<gene>
    <name evidence="3" type="primary">ticrr</name>
    <name evidence="3" type="ORF">FJT64_016963</name>
</gene>
<dbReference type="InterPro" id="IPR053920">
    <property type="entry name" value="Treslin_STD"/>
</dbReference>
<evidence type="ECO:0000259" key="2">
    <source>
        <dbReference type="Pfam" id="PF21855"/>
    </source>
</evidence>
<dbReference type="OrthoDB" id="6341942at2759"/>
<dbReference type="Proteomes" id="UP000440578">
    <property type="component" value="Unassembled WGS sequence"/>
</dbReference>
<reference evidence="3 4" key="1">
    <citation type="submission" date="2019-07" db="EMBL/GenBank/DDBJ databases">
        <title>Draft genome assembly of a fouling barnacle, Amphibalanus amphitrite (Darwin, 1854): The first reference genome for Thecostraca.</title>
        <authorList>
            <person name="Kim W."/>
        </authorList>
    </citation>
    <scope>NUCLEOTIDE SEQUENCE [LARGE SCALE GENOMIC DNA]</scope>
    <source>
        <strain evidence="3">SNU_AA5</strain>
        <tissue evidence="3">Soma without cirri and trophi</tissue>
    </source>
</reference>
<feature type="domain" description="Treslin STD" evidence="2">
    <location>
        <begin position="57"/>
        <end position="203"/>
    </location>
</feature>
<accession>A0A6A4XAN1</accession>
<feature type="region of interest" description="Disordered" evidence="1">
    <location>
        <begin position="279"/>
        <end position="305"/>
    </location>
</feature>
<sequence>MMARAAQMTAVRQRRGQRQQAAEQQRQTWRRQEKERRMREQQQRALRDVSGVTDTAELVGRLQAMKERCIAGHEQDVVAAVQSVINPLLLHIKAMEGVDTASHLRLMLKDHFLPDKRRVAQLYGDDRARRVREYQYEVVVLLEACWVLGGEMSEGDKEQLLDLLRMTSLHGSPAAMTEFMELTMVESYQHTQPDLLLELYEELCQPPPAALLQLLSPSRAPPDSWRPPSSSRPPGSSGGPPGSVSSLLSGSGPGSQAVLLARSAALSRQPSLLDAAKKRQIMVPKPKELSRHASHSSGSSRSMVLASAAAARGAAAAAARAGPSSGSAQRPPSGSKTGEKRSLSSGRVKRNLFESLGRSPRRSQQGATRTAVSPQRRSLNSSFVPETPAQKNRTRRRTDSGTAVVKESPEAKEADGDVGLTPRRASQRLTLTRRASFYNLEEGSRHFARARHTVLA</sequence>
<protein>
    <submittedName>
        <fullName evidence="3">Treslin</fullName>
    </submittedName>
</protein>